<name>A0A372JUX9_9ACTN</name>
<keyword evidence="4" id="KW-1185">Reference proteome</keyword>
<proteinExistence type="predicted"/>
<dbReference type="InterPro" id="IPR017850">
    <property type="entry name" value="Alkaline_phosphatase_core_sf"/>
</dbReference>
<dbReference type="AlphaFoldDB" id="A0A372JUX9"/>
<organism evidence="3 4">
    <name type="scientific">Actinomadura logoneensis</name>
    <dbReference type="NCBI Taxonomy" id="2293572"/>
    <lineage>
        <taxon>Bacteria</taxon>
        <taxon>Bacillati</taxon>
        <taxon>Actinomycetota</taxon>
        <taxon>Actinomycetes</taxon>
        <taxon>Streptosporangiales</taxon>
        <taxon>Thermomonosporaceae</taxon>
        <taxon>Actinomadura</taxon>
    </lineage>
</organism>
<feature type="signal peptide" evidence="2">
    <location>
        <begin position="1"/>
        <end position="24"/>
    </location>
</feature>
<feature type="transmembrane region" description="Helical" evidence="1">
    <location>
        <begin position="366"/>
        <end position="386"/>
    </location>
</feature>
<comment type="caution">
    <text evidence="3">The sequence shown here is derived from an EMBL/GenBank/DDBJ whole genome shotgun (WGS) entry which is preliminary data.</text>
</comment>
<keyword evidence="1" id="KW-0472">Membrane</keyword>
<evidence type="ECO:0000256" key="2">
    <source>
        <dbReference type="SAM" id="SignalP"/>
    </source>
</evidence>
<dbReference type="Gene3D" id="3.40.720.10">
    <property type="entry name" value="Alkaline Phosphatase, subunit A"/>
    <property type="match status" value="1"/>
</dbReference>
<dbReference type="Proteomes" id="UP000261811">
    <property type="component" value="Unassembled WGS sequence"/>
</dbReference>
<evidence type="ECO:0008006" key="5">
    <source>
        <dbReference type="Google" id="ProtNLM"/>
    </source>
</evidence>
<sequence length="405" mass="41396">MAAVLLVLAAMGLLLAAPVRSAQAAQAGTVSDAPSNAPSNAGRAAPGGRVVLMGVDGLMWTDVTERNTPTLWRLTGQGGAAAMTVRTTKANTCPTDGWLTLSAGQRSVLKDADCVLPSNPVLPGTAVPSGAPAPAQGGALAPGWPDIVRDNARTSYHSKPGLLGETAHQEGVCTTAVGPGAVFGLADRSGRVDHYVGGIDGATPADWARCPLTAVEIDDVFRVYLAAGVDAKGAQVPVGRDDRARAAAAADRRVAQVLAAVPAGTTVLVAGLSDNGPKPHLRVALASGPGFTGSSYLYSDATRQKALVTLTDVTSTIMRTLSLREPSDAVGSPFRTRPTGDSTAAKADTLRAEEIAGQAIRRVQGGFLSTLAGVQLVLFLLAGLALRRRWGGAPGRRRVLAGTRV</sequence>
<keyword evidence="1" id="KW-0812">Transmembrane</keyword>
<evidence type="ECO:0000313" key="3">
    <source>
        <dbReference type="EMBL" id="RFU43544.1"/>
    </source>
</evidence>
<evidence type="ECO:0000313" key="4">
    <source>
        <dbReference type="Proteomes" id="UP000261811"/>
    </source>
</evidence>
<dbReference type="SUPFAM" id="SSF53649">
    <property type="entry name" value="Alkaline phosphatase-like"/>
    <property type="match status" value="1"/>
</dbReference>
<gene>
    <name evidence="3" type="ORF">DZF91_00685</name>
</gene>
<reference evidence="3 4" key="1">
    <citation type="submission" date="2018-08" db="EMBL/GenBank/DDBJ databases">
        <title>Actinomadura jelena sp. nov., a novel Actinomycete isolated from soil in Chad.</title>
        <authorList>
            <person name="Shi L."/>
        </authorList>
    </citation>
    <scope>NUCLEOTIDE SEQUENCE [LARGE SCALE GENOMIC DNA]</scope>
    <source>
        <strain evidence="3 4">NEAU-G17</strain>
    </source>
</reference>
<keyword evidence="1" id="KW-1133">Transmembrane helix</keyword>
<protein>
    <recommendedName>
        <fullName evidence="5">Alkaline phosphatase family protein</fullName>
    </recommendedName>
</protein>
<evidence type="ECO:0000256" key="1">
    <source>
        <dbReference type="SAM" id="Phobius"/>
    </source>
</evidence>
<dbReference type="EMBL" id="QURH01000010">
    <property type="protein sequence ID" value="RFU43544.1"/>
    <property type="molecule type" value="Genomic_DNA"/>
</dbReference>
<accession>A0A372JUX9</accession>
<keyword evidence="2" id="KW-0732">Signal</keyword>
<feature type="chain" id="PRO_5017052470" description="Alkaline phosphatase family protein" evidence="2">
    <location>
        <begin position="25"/>
        <end position="405"/>
    </location>
</feature>
<feature type="non-terminal residue" evidence="3">
    <location>
        <position position="405"/>
    </location>
</feature>